<dbReference type="InterPro" id="IPR000391">
    <property type="entry name" value="Rng_hydr_dOase-bsu"/>
</dbReference>
<proteinExistence type="inferred from homology"/>
<dbReference type="PANTHER" id="PTHR41534">
    <property type="entry name" value="BLR3401 PROTEIN"/>
    <property type="match status" value="1"/>
</dbReference>
<comment type="similarity">
    <text evidence="2">Belongs to the bacterial ring-hydroxylating dioxygenase beta subunit family.</text>
</comment>
<evidence type="ECO:0000256" key="4">
    <source>
        <dbReference type="ARBA" id="ARBA00022964"/>
    </source>
</evidence>
<dbReference type="EMBL" id="PYGI01000015">
    <property type="protein sequence ID" value="PSL12909.1"/>
    <property type="molecule type" value="Genomic_DNA"/>
</dbReference>
<sequence length="161" mass="18464">MKLNTQLLNDVTAFIWYEADLLDHKGYQEWLQLWSNDGLYIVPAEFDADDNYEDTLNLALDNADMRRMRIARLEDGESVSANATGNTVRMVSRVRLLEAGDDLVIARCAMTLNEMRHGKLVTYPADVEYQLKPAADGYRLARKVVRLMHADSFLRTVSFIF</sequence>
<dbReference type="GO" id="GO:0019380">
    <property type="term" value="P:3-phenylpropionate catabolic process"/>
    <property type="evidence" value="ECO:0007669"/>
    <property type="project" value="TreeGrafter"/>
</dbReference>
<evidence type="ECO:0000256" key="1">
    <source>
        <dbReference type="ARBA" id="ARBA00005211"/>
    </source>
</evidence>
<dbReference type="GO" id="GO:0051213">
    <property type="term" value="F:dioxygenase activity"/>
    <property type="evidence" value="ECO:0007669"/>
    <property type="project" value="UniProtKB-KW"/>
</dbReference>
<comment type="pathway">
    <text evidence="1">Aromatic compound metabolism.</text>
</comment>
<keyword evidence="5" id="KW-0560">Oxidoreductase</keyword>
<dbReference type="Gene3D" id="3.10.450.50">
    <property type="match status" value="1"/>
</dbReference>
<evidence type="ECO:0000256" key="5">
    <source>
        <dbReference type="ARBA" id="ARBA00023002"/>
    </source>
</evidence>
<evidence type="ECO:0000313" key="6">
    <source>
        <dbReference type="EMBL" id="PSL12909.1"/>
    </source>
</evidence>
<dbReference type="PANTHER" id="PTHR41534:SF2">
    <property type="entry name" value="3-PHENYLPROPIONATE_CINNAMIC ACID DIOXYGENASE SUBUNIT BETA"/>
    <property type="match status" value="1"/>
</dbReference>
<dbReference type="OrthoDB" id="7446267at2"/>
<dbReference type="AlphaFoldDB" id="A0A2P8ETV8"/>
<dbReference type="SUPFAM" id="SSF54427">
    <property type="entry name" value="NTF2-like"/>
    <property type="match status" value="1"/>
</dbReference>
<comment type="caution">
    <text evidence="6">The sequence shown here is derived from an EMBL/GenBank/DDBJ whole genome shotgun (WGS) entry which is preliminary data.</text>
</comment>
<dbReference type="Pfam" id="PF00866">
    <property type="entry name" value="Ring_hydroxyl_B"/>
    <property type="match status" value="1"/>
</dbReference>
<name>A0A2P8ETV8_9GAMM</name>
<keyword evidence="3" id="KW-0058">Aromatic hydrocarbons catabolism</keyword>
<protein>
    <submittedName>
        <fullName evidence="6">3-phenylpropionate/cinnamic acid dioxygenase small subunit</fullName>
    </submittedName>
</protein>
<dbReference type="Proteomes" id="UP000242133">
    <property type="component" value="Unassembled WGS sequence"/>
</dbReference>
<gene>
    <name evidence="6" type="ORF">CLV44_11578</name>
</gene>
<keyword evidence="7" id="KW-1185">Reference proteome</keyword>
<accession>A0A2P8ETV8</accession>
<dbReference type="InterPro" id="IPR032710">
    <property type="entry name" value="NTF2-like_dom_sf"/>
</dbReference>
<evidence type="ECO:0000256" key="2">
    <source>
        <dbReference type="ARBA" id="ARBA00009570"/>
    </source>
</evidence>
<dbReference type="RefSeq" id="WP_106592228.1">
    <property type="nucleotide sequence ID" value="NZ_PYGI01000015.1"/>
</dbReference>
<keyword evidence="4 6" id="KW-0223">Dioxygenase</keyword>
<evidence type="ECO:0000256" key="3">
    <source>
        <dbReference type="ARBA" id="ARBA00022797"/>
    </source>
</evidence>
<organism evidence="6 7">
    <name type="scientific">Marinobacterium halophilum</name>
    <dbReference type="NCBI Taxonomy" id="267374"/>
    <lineage>
        <taxon>Bacteria</taxon>
        <taxon>Pseudomonadati</taxon>
        <taxon>Pseudomonadota</taxon>
        <taxon>Gammaproteobacteria</taxon>
        <taxon>Oceanospirillales</taxon>
        <taxon>Oceanospirillaceae</taxon>
        <taxon>Marinobacterium</taxon>
    </lineage>
</organism>
<reference evidence="6 7" key="1">
    <citation type="submission" date="2018-03" db="EMBL/GenBank/DDBJ databases">
        <title>Genomic Encyclopedia of Archaeal and Bacterial Type Strains, Phase II (KMG-II): from individual species to whole genera.</title>
        <authorList>
            <person name="Goeker M."/>
        </authorList>
    </citation>
    <scope>NUCLEOTIDE SEQUENCE [LARGE SCALE GENOMIC DNA]</scope>
    <source>
        <strain evidence="6 7">DSM 17586</strain>
    </source>
</reference>
<evidence type="ECO:0000313" key="7">
    <source>
        <dbReference type="Proteomes" id="UP000242133"/>
    </source>
</evidence>